<sequence>MPVWRVRTQRSSVCVQVARRKNKEDGAVAGSEEICCNVIHNPALADDIQQPKEAAATEPATCCQQQVGALKPRPRGSTEKGLCLISRTRKVCSICIDSQLYLGNSKCCVGKMTQRRLCEKEKKGSKKDEKKIRGHIENTGIVEVTSPITVIQHTSNQKPFSPYSSHSDFHHQLNSSSPISSDRGSICYHWTTSLLIRSGVNTPWAKAFDKWSYAAAPRYGAVSAGCDGDAADSNDGDCVDADDK</sequence>
<evidence type="ECO:0000313" key="2">
    <source>
        <dbReference type="Proteomes" id="UP000314294"/>
    </source>
</evidence>
<dbReference type="Proteomes" id="UP000314294">
    <property type="component" value="Unassembled WGS sequence"/>
</dbReference>
<name>A0A4Z2HZI5_9TELE</name>
<keyword evidence="2" id="KW-1185">Reference proteome</keyword>
<gene>
    <name evidence="1" type="ORF">EYF80_019301</name>
</gene>
<dbReference type="EMBL" id="SRLO01000163">
    <property type="protein sequence ID" value="TNN70424.1"/>
    <property type="molecule type" value="Genomic_DNA"/>
</dbReference>
<comment type="caution">
    <text evidence="1">The sequence shown here is derived from an EMBL/GenBank/DDBJ whole genome shotgun (WGS) entry which is preliminary data.</text>
</comment>
<dbReference type="AlphaFoldDB" id="A0A4Z2HZI5"/>
<organism evidence="1 2">
    <name type="scientific">Liparis tanakae</name>
    <name type="common">Tanaka's snailfish</name>
    <dbReference type="NCBI Taxonomy" id="230148"/>
    <lineage>
        <taxon>Eukaryota</taxon>
        <taxon>Metazoa</taxon>
        <taxon>Chordata</taxon>
        <taxon>Craniata</taxon>
        <taxon>Vertebrata</taxon>
        <taxon>Euteleostomi</taxon>
        <taxon>Actinopterygii</taxon>
        <taxon>Neopterygii</taxon>
        <taxon>Teleostei</taxon>
        <taxon>Neoteleostei</taxon>
        <taxon>Acanthomorphata</taxon>
        <taxon>Eupercaria</taxon>
        <taxon>Perciformes</taxon>
        <taxon>Cottioidei</taxon>
        <taxon>Cottales</taxon>
        <taxon>Liparidae</taxon>
        <taxon>Liparis</taxon>
    </lineage>
</organism>
<proteinExistence type="predicted"/>
<accession>A0A4Z2HZI5</accession>
<reference evidence="1 2" key="1">
    <citation type="submission" date="2019-03" db="EMBL/GenBank/DDBJ databases">
        <title>First draft genome of Liparis tanakae, snailfish: a comprehensive survey of snailfish specific genes.</title>
        <authorList>
            <person name="Kim W."/>
            <person name="Song I."/>
            <person name="Jeong J.-H."/>
            <person name="Kim D."/>
            <person name="Kim S."/>
            <person name="Ryu S."/>
            <person name="Song J.Y."/>
            <person name="Lee S.K."/>
        </authorList>
    </citation>
    <scope>NUCLEOTIDE SEQUENCE [LARGE SCALE GENOMIC DNA]</scope>
    <source>
        <tissue evidence="1">Muscle</tissue>
    </source>
</reference>
<protein>
    <submittedName>
        <fullName evidence="1">Uncharacterized protein</fullName>
    </submittedName>
</protein>
<evidence type="ECO:0000313" key="1">
    <source>
        <dbReference type="EMBL" id="TNN70424.1"/>
    </source>
</evidence>